<dbReference type="InterPro" id="IPR001932">
    <property type="entry name" value="PPM-type_phosphatase-like_dom"/>
</dbReference>
<accession>A0A813HEL1</accession>
<feature type="domain" description="PPM-type phosphatase" evidence="1">
    <location>
        <begin position="286"/>
        <end position="616"/>
    </location>
</feature>
<dbReference type="SMART" id="SM00332">
    <property type="entry name" value="PP2Cc"/>
    <property type="match status" value="1"/>
</dbReference>
<dbReference type="AlphaFoldDB" id="A0A813HEL1"/>
<dbReference type="SUPFAM" id="SSF81606">
    <property type="entry name" value="PP2C-like"/>
    <property type="match status" value="1"/>
</dbReference>
<dbReference type="Proteomes" id="UP000654075">
    <property type="component" value="Unassembled WGS sequence"/>
</dbReference>
<comment type="caution">
    <text evidence="2">The sequence shown here is derived from an EMBL/GenBank/DDBJ whole genome shotgun (WGS) entry which is preliminary data.</text>
</comment>
<gene>
    <name evidence="2" type="ORF">PGLA1383_LOCUS51510</name>
</gene>
<dbReference type="GO" id="GO:0004722">
    <property type="term" value="F:protein serine/threonine phosphatase activity"/>
    <property type="evidence" value="ECO:0007669"/>
    <property type="project" value="InterPro"/>
</dbReference>
<proteinExistence type="predicted"/>
<dbReference type="EMBL" id="CAJNNV010031382">
    <property type="protein sequence ID" value="CAE8635968.1"/>
    <property type="molecule type" value="Genomic_DNA"/>
</dbReference>
<organism evidence="2 3">
    <name type="scientific">Polarella glacialis</name>
    <name type="common">Dinoflagellate</name>
    <dbReference type="NCBI Taxonomy" id="89957"/>
    <lineage>
        <taxon>Eukaryota</taxon>
        <taxon>Sar</taxon>
        <taxon>Alveolata</taxon>
        <taxon>Dinophyceae</taxon>
        <taxon>Suessiales</taxon>
        <taxon>Suessiaceae</taxon>
        <taxon>Polarella</taxon>
    </lineage>
</organism>
<dbReference type="InterPro" id="IPR015655">
    <property type="entry name" value="PP2C"/>
</dbReference>
<reference evidence="2" key="1">
    <citation type="submission" date="2021-02" db="EMBL/GenBank/DDBJ databases">
        <authorList>
            <person name="Dougan E. K."/>
            <person name="Rhodes N."/>
            <person name="Thang M."/>
            <person name="Chan C."/>
        </authorList>
    </citation>
    <scope>NUCLEOTIDE SEQUENCE</scope>
</reference>
<dbReference type="PANTHER" id="PTHR47992">
    <property type="entry name" value="PROTEIN PHOSPHATASE"/>
    <property type="match status" value="1"/>
</dbReference>
<dbReference type="CDD" id="cd00143">
    <property type="entry name" value="PP2Cc"/>
    <property type="match status" value="1"/>
</dbReference>
<dbReference type="Gene3D" id="3.60.40.10">
    <property type="entry name" value="PPM-type phosphatase domain"/>
    <property type="match status" value="1"/>
</dbReference>
<dbReference type="OrthoDB" id="10264738at2759"/>
<keyword evidence="3" id="KW-1185">Reference proteome</keyword>
<dbReference type="Pfam" id="PF00481">
    <property type="entry name" value="PP2C"/>
    <property type="match status" value="1"/>
</dbReference>
<dbReference type="PROSITE" id="PS51746">
    <property type="entry name" value="PPM_2"/>
    <property type="match status" value="1"/>
</dbReference>
<dbReference type="InterPro" id="IPR036457">
    <property type="entry name" value="PPM-type-like_dom_sf"/>
</dbReference>
<protein>
    <recommendedName>
        <fullName evidence="1">PPM-type phosphatase domain-containing protein</fullName>
    </recommendedName>
</protein>
<evidence type="ECO:0000259" key="1">
    <source>
        <dbReference type="PROSITE" id="PS51746"/>
    </source>
</evidence>
<evidence type="ECO:0000313" key="2">
    <source>
        <dbReference type="EMBL" id="CAE8635968.1"/>
    </source>
</evidence>
<name>A0A813HEL1_POLGL</name>
<sequence length="639" mass="68499">MSFASGPAPAAVAITDLKATLAEHEAHSAVAELIQDFLGTSDGSALSAAELLASALADPLVDALKLEGSTQLAPSCNSDFPTNPTCNYPKFPDHSVPFGPAPAPNPPIASDCICGSPWVADTAARMMADLPAPAKMFAKDAFHDVADVHPFHLPHIFNDCPEGPDAKCVLNSTSLTMPVVKAGDLWPSALASRPLSAFELRSKLKSKEAYWSKAGVAGAGGSLDQNMSLCADINRAALQWAVEHAETGVAKRFAAKGEPLVIVDDQKATIGATGPEWIKDELVFSRVADSTSPTGTRVEVQSWMFVVGNANDGNVPWFLPAGMHYCKLLSPARALEWIYTDAFRGTQEETWSCLKGDLHCLSFVEKRPATSTFDCPQLLKRLTAETSPCSDEQLADAIRRAFLDVDTEFLARHRTSPDGTTVVAALIVGDRCFIAWAGDSRGILCQRSEVVFVTEDHRPTNPSEQERVLKVGGEVTNMGDGAWRVARAGYEDRVREINRAEQQGMGLIGKYPVALAVSRSLGDREFKSVTGSPGSQDVIIATPEVRCFLLDKSHTFLALMCDGVTDAMNDKEVAAQLDKTPDPCTEDEAKAACGAVLQEALRRGSSDNLTAILIRLERLDGDEVLVGPSAKRPRVDVGP</sequence>
<evidence type="ECO:0000313" key="3">
    <source>
        <dbReference type="Proteomes" id="UP000654075"/>
    </source>
</evidence>